<sequence>MVRLAIYDDAEQLKQLNNEFNGLGDTTLEKIQESLLHNQQEFVVVEEINKKLVGFICVQLKKSFCYEEYMVEITEAYVKDNYRHNGIAARMITFAEEHCKSNYPFHKIELLTGRQNHTAQKVYDKLGYKEDSEIHLSKRFKR</sequence>
<evidence type="ECO:0000259" key="2">
    <source>
        <dbReference type="PROSITE" id="PS51186"/>
    </source>
</evidence>
<comment type="caution">
    <text evidence="3">The sequence shown here is derived from an EMBL/GenBank/DDBJ whole genome shotgun (WGS) entry which is preliminary data.</text>
</comment>
<evidence type="ECO:0000256" key="1">
    <source>
        <dbReference type="ARBA" id="ARBA00022679"/>
    </source>
</evidence>
<dbReference type="CDD" id="cd04301">
    <property type="entry name" value="NAT_SF"/>
    <property type="match status" value="1"/>
</dbReference>
<dbReference type="InterPro" id="IPR016181">
    <property type="entry name" value="Acyl_CoA_acyltransferase"/>
</dbReference>
<feature type="domain" description="N-acetyltransferase" evidence="2">
    <location>
        <begin position="1"/>
        <end position="142"/>
    </location>
</feature>
<organism evidence="3 4">
    <name type="scientific">Eisenbergiella tayi</name>
    <dbReference type="NCBI Taxonomy" id="1432052"/>
    <lineage>
        <taxon>Bacteria</taxon>
        <taxon>Bacillati</taxon>
        <taxon>Bacillota</taxon>
        <taxon>Clostridia</taxon>
        <taxon>Lachnospirales</taxon>
        <taxon>Lachnospiraceae</taxon>
        <taxon>Eisenbergiella</taxon>
    </lineage>
</organism>
<dbReference type="Gene3D" id="3.40.630.30">
    <property type="match status" value="1"/>
</dbReference>
<evidence type="ECO:0000313" key="4">
    <source>
        <dbReference type="Proteomes" id="UP000094869"/>
    </source>
</evidence>
<reference evidence="3 4" key="1">
    <citation type="submission" date="2016-08" db="EMBL/GenBank/DDBJ databases">
        <title>Characterization of Isolates of Eisenbergiella tayi Derived from Blood Cultures, Using Whole Genome Sequencing.</title>
        <authorList>
            <person name="Bernier A.-M."/>
            <person name="Burdz T."/>
            <person name="Wiebe D."/>
            <person name="Bernard K."/>
        </authorList>
    </citation>
    <scope>NUCLEOTIDE SEQUENCE [LARGE SCALE GENOMIC DNA]</scope>
    <source>
        <strain evidence="3 4">NML120146</strain>
    </source>
</reference>
<dbReference type="InterPro" id="IPR000182">
    <property type="entry name" value="GNAT_dom"/>
</dbReference>
<name>A0ABX3AIX6_9FIRM</name>
<dbReference type="InterPro" id="IPR050769">
    <property type="entry name" value="NAT_camello-type"/>
</dbReference>
<dbReference type="Proteomes" id="UP000094869">
    <property type="component" value="Unassembled WGS sequence"/>
</dbReference>
<gene>
    <name evidence="3" type="ORF">BEI63_08185</name>
</gene>
<dbReference type="PANTHER" id="PTHR13947:SF37">
    <property type="entry name" value="LD18367P"/>
    <property type="match status" value="1"/>
</dbReference>
<keyword evidence="1" id="KW-0808">Transferase</keyword>
<evidence type="ECO:0000313" key="3">
    <source>
        <dbReference type="EMBL" id="ODR58481.1"/>
    </source>
</evidence>
<proteinExistence type="predicted"/>
<keyword evidence="4" id="KW-1185">Reference proteome</keyword>
<dbReference type="RefSeq" id="WP_069409862.1">
    <property type="nucleotide sequence ID" value="NZ_DBFYTW010000132.1"/>
</dbReference>
<dbReference type="Pfam" id="PF00583">
    <property type="entry name" value="Acetyltransf_1"/>
    <property type="match status" value="1"/>
</dbReference>
<dbReference type="PANTHER" id="PTHR13947">
    <property type="entry name" value="GNAT FAMILY N-ACETYLTRANSFERASE"/>
    <property type="match status" value="1"/>
</dbReference>
<dbReference type="PROSITE" id="PS51186">
    <property type="entry name" value="GNAT"/>
    <property type="match status" value="1"/>
</dbReference>
<accession>A0ABX3AIX6</accession>
<dbReference type="EMBL" id="MEHD01000019">
    <property type="protein sequence ID" value="ODR58481.1"/>
    <property type="molecule type" value="Genomic_DNA"/>
</dbReference>
<protein>
    <recommendedName>
        <fullName evidence="2">N-acetyltransferase domain-containing protein</fullName>
    </recommendedName>
</protein>
<dbReference type="SUPFAM" id="SSF55729">
    <property type="entry name" value="Acyl-CoA N-acyltransferases (Nat)"/>
    <property type="match status" value="1"/>
</dbReference>